<gene>
    <name evidence="1" type="ORF">ACH5RR_040105</name>
</gene>
<feature type="non-terminal residue" evidence="1">
    <location>
        <position position="1"/>
    </location>
</feature>
<accession>A0ABD2XV85</accession>
<evidence type="ECO:0000313" key="2">
    <source>
        <dbReference type="Proteomes" id="UP001630127"/>
    </source>
</evidence>
<name>A0ABD2XV85_9GENT</name>
<keyword evidence="2" id="KW-1185">Reference proteome</keyword>
<comment type="caution">
    <text evidence="1">The sequence shown here is derived from an EMBL/GenBank/DDBJ whole genome shotgun (WGS) entry which is preliminary data.</text>
</comment>
<dbReference type="EMBL" id="JBJUIK010000017">
    <property type="protein sequence ID" value="KAL3497373.1"/>
    <property type="molecule type" value="Genomic_DNA"/>
</dbReference>
<reference evidence="1 2" key="1">
    <citation type="submission" date="2024-11" db="EMBL/GenBank/DDBJ databases">
        <title>A near-complete genome assembly of Cinchona calisaya.</title>
        <authorList>
            <person name="Lian D.C."/>
            <person name="Zhao X.W."/>
            <person name="Wei L."/>
        </authorList>
    </citation>
    <scope>NUCLEOTIDE SEQUENCE [LARGE SCALE GENOMIC DNA]</scope>
    <source>
        <tissue evidence="1">Nenye</tissue>
    </source>
</reference>
<organism evidence="1 2">
    <name type="scientific">Cinchona calisaya</name>
    <dbReference type="NCBI Taxonomy" id="153742"/>
    <lineage>
        <taxon>Eukaryota</taxon>
        <taxon>Viridiplantae</taxon>
        <taxon>Streptophyta</taxon>
        <taxon>Embryophyta</taxon>
        <taxon>Tracheophyta</taxon>
        <taxon>Spermatophyta</taxon>
        <taxon>Magnoliopsida</taxon>
        <taxon>eudicotyledons</taxon>
        <taxon>Gunneridae</taxon>
        <taxon>Pentapetalae</taxon>
        <taxon>asterids</taxon>
        <taxon>lamiids</taxon>
        <taxon>Gentianales</taxon>
        <taxon>Rubiaceae</taxon>
        <taxon>Cinchonoideae</taxon>
        <taxon>Cinchoneae</taxon>
        <taxon>Cinchona</taxon>
    </lineage>
</organism>
<evidence type="ECO:0000313" key="1">
    <source>
        <dbReference type="EMBL" id="KAL3497373.1"/>
    </source>
</evidence>
<dbReference type="Proteomes" id="UP001630127">
    <property type="component" value="Unassembled WGS sequence"/>
</dbReference>
<proteinExistence type="predicted"/>
<protein>
    <submittedName>
        <fullName evidence="1">Uncharacterized protein</fullName>
    </submittedName>
</protein>
<dbReference type="AlphaFoldDB" id="A0ABD2XV85"/>
<sequence length="80" mass="8732">AILSTANYSEKSIKCLEMAKLSAFHSIKVHKAVEVDKHGGKYSKGEQLMVDQSGNLRMKTVVAAAMEVETAIAAIWLPKE</sequence>